<sequence>MGMYYVLQGLYSETIFKFFDSGWRVMGIRLQAEVRAIGFIKCPPWPILIGYARWSMPCWSNSNSPTRPISATILFNVIIIIFATLTIYFRNGNGFFLLASEC</sequence>
<keyword evidence="2" id="KW-1185">Reference proteome</keyword>
<evidence type="ECO:0000313" key="2">
    <source>
        <dbReference type="Proteomes" id="UP000091857"/>
    </source>
</evidence>
<reference evidence="2" key="1">
    <citation type="journal article" date="2016" name="Nat. Biotechnol.">
        <title>Sequencing wild and cultivated cassava and related species reveals extensive interspecific hybridization and genetic diversity.</title>
        <authorList>
            <person name="Bredeson J.V."/>
            <person name="Lyons J.B."/>
            <person name="Prochnik S.E."/>
            <person name="Wu G.A."/>
            <person name="Ha C.M."/>
            <person name="Edsinger-Gonzales E."/>
            <person name="Grimwood J."/>
            <person name="Schmutz J."/>
            <person name="Rabbi I.Y."/>
            <person name="Egesi C."/>
            <person name="Nauluvula P."/>
            <person name="Lebot V."/>
            <person name="Ndunguru J."/>
            <person name="Mkamilo G."/>
            <person name="Bart R.S."/>
            <person name="Setter T.L."/>
            <person name="Gleadow R.M."/>
            <person name="Kulakow P."/>
            <person name="Ferguson M.E."/>
            <person name="Rounsley S."/>
            <person name="Rokhsar D.S."/>
        </authorList>
    </citation>
    <scope>NUCLEOTIDE SEQUENCE [LARGE SCALE GENOMIC DNA]</scope>
    <source>
        <strain evidence="2">cv. AM560-2</strain>
    </source>
</reference>
<evidence type="ECO:0000313" key="1">
    <source>
        <dbReference type="EMBL" id="KAG8636509.1"/>
    </source>
</evidence>
<protein>
    <submittedName>
        <fullName evidence="1">Uncharacterized protein</fullName>
    </submittedName>
</protein>
<name>A0ACB7G9L4_MANES</name>
<comment type="caution">
    <text evidence="1">The sequence shown here is derived from an EMBL/GenBank/DDBJ whole genome shotgun (WGS) entry which is preliminary data.</text>
</comment>
<dbReference type="EMBL" id="CM004401">
    <property type="protein sequence ID" value="KAG8636509.1"/>
    <property type="molecule type" value="Genomic_DNA"/>
</dbReference>
<organism evidence="1 2">
    <name type="scientific">Manihot esculenta</name>
    <name type="common">Cassava</name>
    <name type="synonym">Jatropha manihot</name>
    <dbReference type="NCBI Taxonomy" id="3983"/>
    <lineage>
        <taxon>Eukaryota</taxon>
        <taxon>Viridiplantae</taxon>
        <taxon>Streptophyta</taxon>
        <taxon>Embryophyta</taxon>
        <taxon>Tracheophyta</taxon>
        <taxon>Spermatophyta</taxon>
        <taxon>Magnoliopsida</taxon>
        <taxon>eudicotyledons</taxon>
        <taxon>Gunneridae</taxon>
        <taxon>Pentapetalae</taxon>
        <taxon>rosids</taxon>
        <taxon>fabids</taxon>
        <taxon>Malpighiales</taxon>
        <taxon>Euphorbiaceae</taxon>
        <taxon>Crotonoideae</taxon>
        <taxon>Manihoteae</taxon>
        <taxon>Manihot</taxon>
    </lineage>
</organism>
<dbReference type="Proteomes" id="UP000091857">
    <property type="component" value="Chromosome 15"/>
</dbReference>
<accession>A0ACB7G9L4</accession>
<gene>
    <name evidence="1" type="ORF">MANES_15G002020v8</name>
</gene>
<proteinExistence type="predicted"/>